<dbReference type="Proteomes" id="UP000740926">
    <property type="component" value="Unassembled WGS sequence"/>
</dbReference>
<protein>
    <recommendedName>
        <fullName evidence="3">Phage tail tape measure protein</fullName>
    </recommendedName>
</protein>
<keyword evidence="2" id="KW-1185">Reference proteome</keyword>
<dbReference type="EMBL" id="JAANIU010006512">
    <property type="protein sequence ID" value="KAG1541564.1"/>
    <property type="molecule type" value="Genomic_DNA"/>
</dbReference>
<name>A0A9P6Y7S5_9FUNG</name>
<evidence type="ECO:0000313" key="2">
    <source>
        <dbReference type="Proteomes" id="UP000740926"/>
    </source>
</evidence>
<accession>A0A9P6Y7S5</accession>
<organism evidence="1 2">
    <name type="scientific">Rhizopus delemar</name>
    <dbReference type="NCBI Taxonomy" id="936053"/>
    <lineage>
        <taxon>Eukaryota</taxon>
        <taxon>Fungi</taxon>
        <taxon>Fungi incertae sedis</taxon>
        <taxon>Mucoromycota</taxon>
        <taxon>Mucoromycotina</taxon>
        <taxon>Mucoromycetes</taxon>
        <taxon>Mucorales</taxon>
        <taxon>Mucorineae</taxon>
        <taxon>Rhizopodaceae</taxon>
        <taxon>Rhizopus</taxon>
    </lineage>
</organism>
<gene>
    <name evidence="1" type="ORF">G6F50_014220</name>
</gene>
<comment type="caution">
    <text evidence="1">The sequence shown here is derived from an EMBL/GenBank/DDBJ whole genome shotgun (WGS) entry which is preliminary data.</text>
</comment>
<evidence type="ECO:0008006" key="3">
    <source>
        <dbReference type="Google" id="ProtNLM"/>
    </source>
</evidence>
<proteinExistence type="predicted"/>
<sequence>MQRLIAKAQADVDKSFNRRDGVGKRNGDDSAAQNMLAAAQRQIEANKQLVETGVKVTESERQAMAIEQVLAKSKNTMTASTRALLEAAREELLASGQQSAAYLKQREAAEALARQKAILAQAGDNRARSNELDLMGMGRGSDAVGMLRRQLDIQREYQDEMKRLGSKDVASDQATWELLAANAAAHRDKELAKERTPAG</sequence>
<dbReference type="AlphaFoldDB" id="A0A9P6Y7S5"/>
<reference evidence="1 2" key="1">
    <citation type="journal article" date="2020" name="Microb. Genom.">
        <title>Genetic diversity of clinical and environmental Mucorales isolates obtained from an investigation of mucormycosis cases among solid organ transplant recipients.</title>
        <authorList>
            <person name="Nguyen M.H."/>
            <person name="Kaul D."/>
            <person name="Muto C."/>
            <person name="Cheng S.J."/>
            <person name="Richter R.A."/>
            <person name="Bruno V.M."/>
            <person name="Liu G."/>
            <person name="Beyhan S."/>
            <person name="Sundermann A.J."/>
            <person name="Mounaud S."/>
            <person name="Pasculle A.W."/>
            <person name="Nierman W.C."/>
            <person name="Driscoll E."/>
            <person name="Cumbie R."/>
            <person name="Clancy C.J."/>
            <person name="Dupont C.L."/>
        </authorList>
    </citation>
    <scope>NUCLEOTIDE SEQUENCE [LARGE SCALE GENOMIC DNA]</scope>
    <source>
        <strain evidence="1 2">GL24</strain>
    </source>
</reference>
<evidence type="ECO:0000313" key="1">
    <source>
        <dbReference type="EMBL" id="KAG1541564.1"/>
    </source>
</evidence>